<dbReference type="EMBL" id="CAJEWN010001004">
    <property type="protein sequence ID" value="CAD2193099.1"/>
    <property type="molecule type" value="Genomic_DNA"/>
</dbReference>
<name>A0A6V7X1G8_MELEN</name>
<dbReference type="AlphaFoldDB" id="A0A6V7X1G8"/>
<reference evidence="1 2" key="1">
    <citation type="submission" date="2020-08" db="EMBL/GenBank/DDBJ databases">
        <authorList>
            <person name="Koutsovoulos G."/>
            <person name="Danchin GJ E."/>
        </authorList>
    </citation>
    <scope>NUCLEOTIDE SEQUENCE [LARGE SCALE GENOMIC DNA]</scope>
</reference>
<gene>
    <name evidence="1" type="ORF">MENT_LOCUS46029</name>
</gene>
<organism evidence="1 2">
    <name type="scientific">Meloidogyne enterolobii</name>
    <name type="common">Root-knot nematode worm</name>
    <name type="synonym">Meloidogyne mayaguensis</name>
    <dbReference type="NCBI Taxonomy" id="390850"/>
    <lineage>
        <taxon>Eukaryota</taxon>
        <taxon>Metazoa</taxon>
        <taxon>Ecdysozoa</taxon>
        <taxon>Nematoda</taxon>
        <taxon>Chromadorea</taxon>
        <taxon>Rhabditida</taxon>
        <taxon>Tylenchina</taxon>
        <taxon>Tylenchomorpha</taxon>
        <taxon>Tylenchoidea</taxon>
        <taxon>Meloidogynidae</taxon>
        <taxon>Meloidogyninae</taxon>
        <taxon>Meloidogyne</taxon>
    </lineage>
</organism>
<sequence>MFLSHHFWPIRAHGNKIKRYMRKERKKNTKSRKNQILFKLPGEFNTAYILF</sequence>
<evidence type="ECO:0000313" key="2">
    <source>
        <dbReference type="Proteomes" id="UP000580250"/>
    </source>
</evidence>
<accession>A0A6V7X1G8</accession>
<proteinExistence type="predicted"/>
<dbReference type="Proteomes" id="UP000580250">
    <property type="component" value="Unassembled WGS sequence"/>
</dbReference>
<protein>
    <submittedName>
        <fullName evidence="1">Uncharacterized protein</fullName>
    </submittedName>
</protein>
<evidence type="ECO:0000313" key="1">
    <source>
        <dbReference type="EMBL" id="CAD2193099.1"/>
    </source>
</evidence>
<comment type="caution">
    <text evidence="1">The sequence shown here is derived from an EMBL/GenBank/DDBJ whole genome shotgun (WGS) entry which is preliminary data.</text>
</comment>